<keyword evidence="1" id="KW-0472">Membrane</keyword>
<evidence type="ECO:0000256" key="1">
    <source>
        <dbReference type="SAM" id="Phobius"/>
    </source>
</evidence>
<evidence type="ECO:0000313" key="3">
    <source>
        <dbReference type="Proteomes" id="UP000261812"/>
    </source>
</evidence>
<feature type="transmembrane region" description="Helical" evidence="1">
    <location>
        <begin position="74"/>
        <end position="92"/>
    </location>
</feature>
<dbReference type="PANTHER" id="PTHR34548">
    <property type="entry name" value="PROTEIN TIC 21, CHLOROPLASTIC"/>
    <property type="match status" value="1"/>
</dbReference>
<sequence>MERLPGNAPPPSHRGTTQPLHRLGRELQRFGWIGFWTQVVLGFVSLLIIIIVIFSRQFNINRPQNGMNSPTLGLVLAIIGLVFLGVSIYCCYRYPQLGRRLDQPQKRPTKEHVIRSLNIGLWVNIAGMIFTVAAAEWNVGMLLLKVLSIPQGAAVYATNVLIEPLEIFVIQAKVNTIAAQLTGIIVALWLLRCVRRPI</sequence>
<dbReference type="Pfam" id="PF12263">
    <property type="entry name" value="DUF3611"/>
    <property type="match status" value="1"/>
</dbReference>
<protein>
    <submittedName>
        <fullName evidence="2">DUF3611 family protein</fullName>
    </submittedName>
</protein>
<feature type="transmembrane region" description="Helical" evidence="1">
    <location>
        <begin position="113"/>
        <end position="135"/>
    </location>
</feature>
<dbReference type="KEGG" id="tsq:D3A95_09045"/>
<name>A0A7D6F3H5_9CYAN</name>
<dbReference type="PANTHER" id="PTHR34548:SF2">
    <property type="entry name" value="PROTEIN TIC 21, CHLOROPLASTIC"/>
    <property type="match status" value="1"/>
</dbReference>
<feature type="transmembrane region" description="Helical" evidence="1">
    <location>
        <begin position="168"/>
        <end position="191"/>
    </location>
</feature>
<reference evidence="3" key="1">
    <citation type="submission" date="2018-09" db="EMBL/GenBank/DDBJ databases">
        <title>Complete genome sequence of thermophilic cyanobacteria strain Thermosynechococcus elongatus PKUAC-SCTE542.</title>
        <authorList>
            <person name="Liang Y."/>
            <person name="Tang J."/>
            <person name="Daroch M."/>
        </authorList>
    </citation>
    <scope>NUCLEOTIDE SEQUENCE [LARGE SCALE GENOMIC DNA]</scope>
    <source>
        <strain evidence="3">E542</strain>
    </source>
</reference>
<keyword evidence="1" id="KW-1133">Transmembrane helix</keyword>
<dbReference type="RefSeq" id="WP_181494712.1">
    <property type="nucleotide sequence ID" value="NZ_CP032152.1"/>
</dbReference>
<dbReference type="Proteomes" id="UP000261812">
    <property type="component" value="Chromosome"/>
</dbReference>
<evidence type="ECO:0000313" key="2">
    <source>
        <dbReference type="EMBL" id="QLL29323.1"/>
    </source>
</evidence>
<dbReference type="EMBL" id="CP032152">
    <property type="protein sequence ID" value="QLL29323.1"/>
    <property type="molecule type" value="Genomic_DNA"/>
</dbReference>
<dbReference type="InterPro" id="IPR022051">
    <property type="entry name" value="DUF3611"/>
</dbReference>
<organism evidence="2 3">
    <name type="scientific">Thermosynechococcus sichuanensis E542</name>
    <dbReference type="NCBI Taxonomy" id="2016101"/>
    <lineage>
        <taxon>Bacteria</taxon>
        <taxon>Bacillati</taxon>
        <taxon>Cyanobacteriota</taxon>
        <taxon>Cyanophyceae</taxon>
        <taxon>Acaryochloridales</taxon>
        <taxon>Thermosynechococcaceae</taxon>
        <taxon>Thermosynechococcus</taxon>
        <taxon>Thermosynechococcus sichuanensis</taxon>
    </lineage>
</organism>
<accession>A0A7D6F3H5</accession>
<dbReference type="AlphaFoldDB" id="A0A7D6F3H5"/>
<keyword evidence="1" id="KW-0812">Transmembrane</keyword>
<proteinExistence type="predicted"/>
<keyword evidence="3" id="KW-1185">Reference proteome</keyword>
<gene>
    <name evidence="2" type="ORF">D3A95_09045</name>
</gene>
<feature type="transmembrane region" description="Helical" evidence="1">
    <location>
        <begin position="30"/>
        <end position="54"/>
    </location>
</feature>